<reference evidence="2 3" key="1">
    <citation type="journal article" date="2017" name="Int. J. Parasitol.">
        <title>The genome of the protozoan parasite Cystoisospora suis and a reverse vaccinology approach to identify vaccine candidates.</title>
        <authorList>
            <person name="Palmieri N."/>
            <person name="Shrestha A."/>
            <person name="Ruttkowski B."/>
            <person name="Beck T."/>
            <person name="Vogl C."/>
            <person name="Tomley F."/>
            <person name="Blake D.P."/>
            <person name="Joachim A."/>
        </authorList>
    </citation>
    <scope>NUCLEOTIDE SEQUENCE [LARGE SCALE GENOMIC DNA]</scope>
    <source>
        <strain evidence="2 3">Wien I</strain>
    </source>
</reference>
<dbReference type="AlphaFoldDB" id="A0A2C6KI43"/>
<keyword evidence="1" id="KW-0472">Membrane</keyword>
<dbReference type="OrthoDB" id="330407at2759"/>
<name>A0A2C6KI43_9APIC</name>
<sequence length="384" mass="42269">MAERYYGLAATEKCRPPTSGYAMPRSGGAATRWRPLRAVLIIVIAFSLAGTFSEAAIDGSVTPRRITPAMPGDAATDLGSQALQGILAQLGQLARDTTAAVRRTVHRGLSAARQTEAFKALKYAMNQQPLPTTEEMEESLRQIGRGLAFYLNRVDSVNPAERVHILSVSMPQNSGLVGVLFKYSGLPPFSSANDAYLRLKELGDTLQSLLKVARQEIFSGSDVSEHHARLHESLEMEGRPRNADSVERGQTTLAYVGRKEAAKAEVAVGVLKLFEAEMAMHLSFLAGVLSTHPEDTETLKLYVRRMLSRLKRAFRSAWMLASQALRSHVRRFHLRYLADYLYEFGVIDSQLGKVGAMVPASQPPFDPQNSYYGTPLLEDSELAQ</sequence>
<dbReference type="Proteomes" id="UP000221165">
    <property type="component" value="Unassembled WGS sequence"/>
</dbReference>
<keyword evidence="1 2" id="KW-0812">Transmembrane</keyword>
<dbReference type="EMBL" id="MIGC01006512">
    <property type="protein sequence ID" value="PHJ16182.1"/>
    <property type="molecule type" value="Genomic_DNA"/>
</dbReference>
<keyword evidence="3" id="KW-1185">Reference proteome</keyword>
<evidence type="ECO:0000256" key="1">
    <source>
        <dbReference type="SAM" id="Phobius"/>
    </source>
</evidence>
<proteinExistence type="predicted"/>
<keyword evidence="1" id="KW-1133">Transmembrane helix</keyword>
<feature type="transmembrane region" description="Helical" evidence="1">
    <location>
        <begin position="38"/>
        <end position="57"/>
    </location>
</feature>
<accession>A0A2C6KI43</accession>
<dbReference type="GeneID" id="94433323"/>
<organism evidence="2 3">
    <name type="scientific">Cystoisospora suis</name>
    <dbReference type="NCBI Taxonomy" id="483139"/>
    <lineage>
        <taxon>Eukaryota</taxon>
        <taxon>Sar</taxon>
        <taxon>Alveolata</taxon>
        <taxon>Apicomplexa</taxon>
        <taxon>Conoidasida</taxon>
        <taxon>Coccidia</taxon>
        <taxon>Eucoccidiorida</taxon>
        <taxon>Eimeriorina</taxon>
        <taxon>Sarcocystidae</taxon>
        <taxon>Cystoisospora</taxon>
    </lineage>
</organism>
<dbReference type="RefSeq" id="XP_067917912.1">
    <property type="nucleotide sequence ID" value="XM_068070112.1"/>
</dbReference>
<protein>
    <submittedName>
        <fullName evidence="2">Transmembrane protein</fullName>
    </submittedName>
</protein>
<dbReference type="VEuPathDB" id="ToxoDB:CSUI_010005"/>
<comment type="caution">
    <text evidence="2">The sequence shown here is derived from an EMBL/GenBank/DDBJ whole genome shotgun (WGS) entry which is preliminary data.</text>
</comment>
<evidence type="ECO:0000313" key="3">
    <source>
        <dbReference type="Proteomes" id="UP000221165"/>
    </source>
</evidence>
<gene>
    <name evidence="2" type="ORF">CSUI_010005</name>
</gene>
<evidence type="ECO:0000313" key="2">
    <source>
        <dbReference type="EMBL" id="PHJ16182.1"/>
    </source>
</evidence>